<feature type="compositionally biased region" description="Acidic residues" evidence="1">
    <location>
        <begin position="798"/>
        <end position="807"/>
    </location>
</feature>
<feature type="region of interest" description="Disordered" evidence="1">
    <location>
        <begin position="447"/>
        <end position="812"/>
    </location>
</feature>
<feature type="compositionally biased region" description="Low complexity" evidence="1">
    <location>
        <begin position="392"/>
        <end position="401"/>
    </location>
</feature>
<feature type="compositionally biased region" description="Basic and acidic residues" evidence="1">
    <location>
        <begin position="1303"/>
        <end position="1323"/>
    </location>
</feature>
<feature type="region of interest" description="Disordered" evidence="1">
    <location>
        <begin position="1297"/>
        <end position="1386"/>
    </location>
</feature>
<dbReference type="OrthoDB" id="3258279at2759"/>
<feature type="region of interest" description="Disordered" evidence="1">
    <location>
        <begin position="1"/>
        <end position="418"/>
    </location>
</feature>
<feature type="compositionally biased region" description="Basic and acidic residues" evidence="1">
    <location>
        <begin position="1368"/>
        <end position="1379"/>
    </location>
</feature>
<reference evidence="2 3" key="1">
    <citation type="journal article" date="2020" name="ISME J.">
        <title>Uncovering the hidden diversity of litter-decomposition mechanisms in mushroom-forming fungi.</title>
        <authorList>
            <person name="Floudas D."/>
            <person name="Bentzer J."/>
            <person name="Ahren D."/>
            <person name="Johansson T."/>
            <person name="Persson P."/>
            <person name="Tunlid A."/>
        </authorList>
    </citation>
    <scope>NUCLEOTIDE SEQUENCE [LARGE SCALE GENOMIC DNA]</scope>
    <source>
        <strain evidence="2 3">CBS 406.79</strain>
    </source>
</reference>
<feature type="compositionally biased region" description="Polar residues" evidence="1">
    <location>
        <begin position="225"/>
        <end position="252"/>
    </location>
</feature>
<accession>A0A8H5MFC6</accession>
<sequence length="1386" mass="152075">MSSTENARPAGSGSVPRIDLTKAFNNKKNKNKTPSNPRKPMGNLNRLSGTATPLGLLSPPASQTNVLAGSFGSDLDLDQRSEPGLRGREVTREREEDPARLLISPPPEEELQLANLSRRSGLSNSSTSHSNNTNAPPFTDQSQPKRKRSMVSTPSYTGASSYFNVNPEIITARGSESQATPNPKPRKQSRKYNRAHVRTNSNQSDVSMESVPSPSRVSRAKPSSWDDQSPSTPSRGPRQSNLMKSPHSNNPNADYIPLYRPAPDGEVDDWPISPSKPVRLSRRSATPAAIPPYEPPPLKFPPPREVTRSPVASATKSKRKAGARRLKVDVQVKPEPPEIDLSAPMPPASPTDDPLLLSGPPGEDLTPPFPRVMRDASVSADMPQKSAAPHFPLIQPQASLPPSSPPPPDASSPSHATYHWSDMGIVSAFDSSSDNSMELDMQPHEYDEAEGGIPDFFGVNGFTAVDEWSDSDDEESPRTPQRKSGVIDEGIGEFTGHWQMTKTRTKADPPSSATRTRIEIWGNPKSPYPYTTPRTSRDGSASPSPSHSRLGPETGRLSTSTPPEEMGTVTVFATEERHVQAMGEDSGLSAEVSVAIIQASEEEEEQEVRYLSLPPADEEGLADQQEVPPEDTEKMSRTAEEGEDEGFALPEEERAEEELAEEEEAEEEEVRRLSLGPEERSHHDGPFNALSIVNPPAQSSPAPRRDLTFLSEPFNRKRSSARVSASFERAKQLFGTCPSPLKASSPVPEEVGDDDDDHSMEPLPVPFTTSDKKQEARDLGEDPGEEDEEVISLREDADSGEESDPVVEDPGLVQITSSDPRAAARAAAILKQHDYDCYTRILLKQQQQHRRDLLSYPSVEELKRTNRRKTLADAGISKGNARHILRRSLGTVIGDKVYIPGSPMMTLGGLLEAAEKEVQLEQSKGLTPGAQNFPPALSAKRNTLAEMALEDTSAYRTPLSAKYGIVSWPSSALMNEVGEEEEEPSIARREWMKDDWKVLDGCFTDERIELARTHSDALISTIGDEEIPLAEVELVQIDKVIERFITEMGGADFIHTCGWTMESLRARVKTLQKKQRAGNVAPPITPYTTPTMTKIPRPQSTSMDIPNFTPFGRRPFPAARKSALLPTSPLPINPSAPFSHISEDLVEPRRRRKVPATLLAPRYSHLLEEAVAVSRDLPDPEPREVTSQDVEDSRDDASAAFLDQPSFSLDLSTSDSTLHNIQRSGFGRLFSYLPGFSKTPAPSTRKTFVGAKPGLPLPPTEVLEKPRAPVITPARPPVPKMQAPKELVSLNHQPIPQKKSMIPRRDPKRMKELKKVGLPEERGQVGAPSVRPRRSSGSSVKDLIKGFEDNDRRASLEASRPSLMKTRSNGDLKGGEKTSSRPIWRP</sequence>
<feature type="compositionally biased region" description="Basic and acidic residues" evidence="1">
    <location>
        <begin position="669"/>
        <end position="685"/>
    </location>
</feature>
<feature type="compositionally biased region" description="Basic and acidic residues" evidence="1">
    <location>
        <begin position="1342"/>
        <end position="1355"/>
    </location>
</feature>
<evidence type="ECO:0000313" key="2">
    <source>
        <dbReference type="EMBL" id="KAF5391671.1"/>
    </source>
</evidence>
<feature type="compositionally biased region" description="Basic and acidic residues" evidence="1">
    <location>
        <begin position="326"/>
        <end position="336"/>
    </location>
</feature>
<gene>
    <name evidence="2" type="ORF">D9757_002374</name>
</gene>
<feature type="compositionally biased region" description="Basic and acidic residues" evidence="1">
    <location>
        <begin position="1176"/>
        <end position="1186"/>
    </location>
</feature>
<feature type="compositionally biased region" description="Polar residues" evidence="1">
    <location>
        <begin position="150"/>
        <end position="164"/>
    </location>
</feature>
<proteinExistence type="predicted"/>
<feature type="region of interest" description="Disordered" evidence="1">
    <location>
        <begin position="1075"/>
        <end position="1103"/>
    </location>
</feature>
<feature type="compositionally biased region" description="Pro residues" evidence="1">
    <location>
        <begin position="289"/>
        <end position="304"/>
    </location>
</feature>
<dbReference type="Proteomes" id="UP000518752">
    <property type="component" value="Unassembled WGS sequence"/>
</dbReference>
<feature type="compositionally biased region" description="Basic and acidic residues" evidence="1">
    <location>
        <begin position="77"/>
        <end position="99"/>
    </location>
</feature>
<feature type="compositionally biased region" description="Basic residues" evidence="1">
    <location>
        <begin position="316"/>
        <end position="325"/>
    </location>
</feature>
<feature type="compositionally biased region" description="Acidic residues" evidence="1">
    <location>
        <begin position="653"/>
        <end position="668"/>
    </location>
</feature>
<name>A0A8H5MFC6_9AGAR</name>
<feature type="compositionally biased region" description="Low complexity" evidence="1">
    <location>
        <begin position="1086"/>
        <end position="1096"/>
    </location>
</feature>
<feature type="compositionally biased region" description="Basic residues" evidence="1">
    <location>
        <begin position="184"/>
        <end position="197"/>
    </location>
</feature>
<protein>
    <submittedName>
        <fullName evidence="2">Uncharacterized protein</fullName>
    </submittedName>
</protein>
<comment type="caution">
    <text evidence="2">The sequence shown here is derived from an EMBL/GenBank/DDBJ whole genome shotgun (WGS) entry which is preliminary data.</text>
</comment>
<evidence type="ECO:0000313" key="3">
    <source>
        <dbReference type="Proteomes" id="UP000518752"/>
    </source>
</evidence>
<feature type="compositionally biased region" description="Low complexity" evidence="1">
    <location>
        <begin position="115"/>
        <end position="134"/>
    </location>
</feature>
<feature type="compositionally biased region" description="Low complexity" evidence="1">
    <location>
        <begin position="1325"/>
        <end position="1340"/>
    </location>
</feature>
<keyword evidence="3" id="KW-1185">Reference proteome</keyword>
<feature type="region of interest" description="Disordered" evidence="1">
    <location>
        <begin position="1174"/>
        <end position="1196"/>
    </location>
</feature>
<feature type="compositionally biased region" description="Polar residues" evidence="1">
    <location>
        <begin position="198"/>
        <end position="216"/>
    </location>
</feature>
<feature type="compositionally biased region" description="Basic and acidic residues" evidence="1">
    <location>
        <begin position="770"/>
        <end position="780"/>
    </location>
</feature>
<feature type="compositionally biased region" description="Basic and acidic residues" evidence="1">
    <location>
        <begin position="631"/>
        <end position="640"/>
    </location>
</feature>
<feature type="compositionally biased region" description="Polar residues" evidence="1">
    <location>
        <begin position="532"/>
        <end position="547"/>
    </location>
</feature>
<organism evidence="2 3">
    <name type="scientific">Collybiopsis confluens</name>
    <dbReference type="NCBI Taxonomy" id="2823264"/>
    <lineage>
        <taxon>Eukaryota</taxon>
        <taxon>Fungi</taxon>
        <taxon>Dikarya</taxon>
        <taxon>Basidiomycota</taxon>
        <taxon>Agaricomycotina</taxon>
        <taxon>Agaricomycetes</taxon>
        <taxon>Agaricomycetidae</taxon>
        <taxon>Agaricales</taxon>
        <taxon>Marasmiineae</taxon>
        <taxon>Omphalotaceae</taxon>
        <taxon>Collybiopsis</taxon>
    </lineage>
</organism>
<dbReference type="EMBL" id="JAACJN010000009">
    <property type="protein sequence ID" value="KAF5391671.1"/>
    <property type="molecule type" value="Genomic_DNA"/>
</dbReference>
<feature type="compositionally biased region" description="Acidic residues" evidence="1">
    <location>
        <begin position="781"/>
        <end position="790"/>
    </location>
</feature>
<evidence type="ECO:0000256" key="1">
    <source>
        <dbReference type="SAM" id="MobiDB-lite"/>
    </source>
</evidence>